<evidence type="ECO:0000256" key="7">
    <source>
        <dbReference type="ARBA" id="ARBA00023136"/>
    </source>
</evidence>
<evidence type="ECO:0000256" key="6">
    <source>
        <dbReference type="ARBA" id="ARBA00022989"/>
    </source>
</evidence>
<feature type="domain" description="Ig-like" evidence="11">
    <location>
        <begin position="7"/>
        <end position="101"/>
    </location>
</feature>
<evidence type="ECO:0000259" key="12">
    <source>
        <dbReference type="PROSITE" id="PS50853"/>
    </source>
</evidence>
<sequence length="750" mass="83734">MVDASEPELTILPSSTTMPVGKAAVLTCRPDGPNGKLFSDVKWLDTHNRTVGDRNSVTGDRIYVEEMPTDKALALIISSMHENDAGVYTCRGTYANTKVLYKSVHLKTIMEVTWVNAPEEQFPLLGQDYKVMCEVEARPAPRIEWKLNGDAVPQDGRHIIETDGLIIKKVRADDDGIYTCRALVLETGQLQEKRIKVEVHTKPKIRENMPKSLEVVDGEKASITCNATGKPPPTYTWLKGSTRENLSGATDRFSVNERTGVLTITKVARDDNTDFKCIANNRAGEAEHNVRVTVIIKPNVLDIKNISVAVGNEAILECRASGNPLPSITFWKLGTANKMITGIQTNDDRISVNPREDREKGIAIGLLSISPLERKDDGLYACIAKNKGGESMKNGHITVEFPPTFENSPMKEAWTWKRRPVNLTCVAESIPNATITWMFSNRDIERNPNFRKFGNGPQSTLTVTPSDIKFYGAYKCIAKNVHGEAHHVITLQEAHEPSEVTQSTLGVVTATTIVFEFVEPRNTGGRPISAYAVQYKREDQLTWNEAKNKTWPLGQSYILEGLEPQATYNFRFAAANEVGWGIWGAPQKRTMPRRSSPEEPIILNHPVNQDDFVRSPYSDRVELRWKKPADNGEYIDEYQIKYCRVQKVEGEWLAIDTGCKDISFRSTELTSVDVKDLAADTYYKIELRAHNSIGYSTPGQVILKTARDSSSSYLPGDQSSSTSSASLITYNLYTITIIIKVIQILKTNIL</sequence>
<dbReference type="GO" id="GO:0048812">
    <property type="term" value="P:neuron projection morphogenesis"/>
    <property type="evidence" value="ECO:0007669"/>
    <property type="project" value="UniProtKB-ARBA"/>
</dbReference>
<keyword evidence="4" id="KW-0677">Repeat</keyword>
<dbReference type="PRINTS" id="PR01838">
    <property type="entry name" value="NCAMFAMILY"/>
</dbReference>
<comment type="subcellular location">
    <subcellularLocation>
        <location evidence="1">Membrane</location>
        <topology evidence="1">Single-pass membrane protein</topology>
    </subcellularLocation>
</comment>
<protein>
    <recommendedName>
        <fullName evidence="15">Fasciclin-2</fullName>
    </recommendedName>
</protein>
<dbReference type="PROSITE" id="PS50835">
    <property type="entry name" value="IG_LIKE"/>
    <property type="match status" value="5"/>
</dbReference>
<dbReference type="Pfam" id="PF13927">
    <property type="entry name" value="Ig_3"/>
    <property type="match status" value="3"/>
</dbReference>
<keyword evidence="7" id="KW-0472">Membrane</keyword>
<name>A0AAW1DNL7_9HEMI</name>
<proteinExistence type="predicted"/>
<keyword evidence="2" id="KW-0812">Transmembrane</keyword>
<dbReference type="PANTHER" id="PTHR12231:SF269">
    <property type="entry name" value="FASCILIN 2-LIKE PROTEIN"/>
    <property type="match status" value="1"/>
</dbReference>
<evidence type="ECO:0000256" key="4">
    <source>
        <dbReference type="ARBA" id="ARBA00022737"/>
    </source>
</evidence>
<dbReference type="GO" id="GO:0005886">
    <property type="term" value="C:plasma membrane"/>
    <property type="evidence" value="ECO:0007669"/>
    <property type="project" value="UniProtKB-ARBA"/>
</dbReference>
<keyword evidence="9" id="KW-0325">Glycoprotein</keyword>
<dbReference type="PROSITE" id="PS50853">
    <property type="entry name" value="FN3"/>
    <property type="match status" value="2"/>
</dbReference>
<dbReference type="Pfam" id="PF07679">
    <property type="entry name" value="I-set"/>
    <property type="match status" value="1"/>
</dbReference>
<feature type="domain" description="Fibronectin type-III" evidence="12">
    <location>
        <begin position="605"/>
        <end position="709"/>
    </location>
</feature>
<feature type="domain" description="Ig-like" evidence="11">
    <location>
        <begin position="203"/>
        <end position="293"/>
    </location>
</feature>
<evidence type="ECO:0000256" key="3">
    <source>
        <dbReference type="ARBA" id="ARBA00022729"/>
    </source>
</evidence>
<evidence type="ECO:0000256" key="9">
    <source>
        <dbReference type="ARBA" id="ARBA00023180"/>
    </source>
</evidence>
<reference evidence="13 14" key="1">
    <citation type="submission" date="2022-12" db="EMBL/GenBank/DDBJ databases">
        <title>Chromosome-level genome assembly of true bugs.</title>
        <authorList>
            <person name="Ma L."/>
            <person name="Li H."/>
        </authorList>
    </citation>
    <scope>NUCLEOTIDE SEQUENCE [LARGE SCALE GENOMIC DNA]</scope>
    <source>
        <strain evidence="13">Lab_2022b</strain>
    </source>
</reference>
<dbReference type="InterPro" id="IPR003598">
    <property type="entry name" value="Ig_sub2"/>
</dbReference>
<dbReference type="InterPro" id="IPR003599">
    <property type="entry name" value="Ig_sub"/>
</dbReference>
<keyword evidence="3" id="KW-0732">Signal</keyword>
<keyword evidence="5" id="KW-0130">Cell adhesion</keyword>
<dbReference type="InterPro" id="IPR051170">
    <property type="entry name" value="Neural/epithelial_adhesion"/>
</dbReference>
<evidence type="ECO:0000256" key="10">
    <source>
        <dbReference type="ARBA" id="ARBA00023319"/>
    </source>
</evidence>
<dbReference type="Proteomes" id="UP001461498">
    <property type="component" value="Unassembled WGS sequence"/>
</dbReference>
<dbReference type="GO" id="GO:0007155">
    <property type="term" value="P:cell adhesion"/>
    <property type="evidence" value="ECO:0007669"/>
    <property type="project" value="UniProtKB-KW"/>
</dbReference>
<dbReference type="SMART" id="SM00409">
    <property type="entry name" value="IG"/>
    <property type="match status" value="5"/>
</dbReference>
<dbReference type="Pfam" id="PF00041">
    <property type="entry name" value="fn3"/>
    <property type="match status" value="2"/>
</dbReference>
<evidence type="ECO:0000256" key="8">
    <source>
        <dbReference type="ARBA" id="ARBA00023157"/>
    </source>
</evidence>
<dbReference type="SMART" id="SM00060">
    <property type="entry name" value="FN3"/>
    <property type="match status" value="2"/>
</dbReference>
<evidence type="ECO:0000313" key="14">
    <source>
        <dbReference type="Proteomes" id="UP001461498"/>
    </source>
</evidence>
<comment type="caution">
    <text evidence="13">The sequence shown here is derived from an EMBL/GenBank/DDBJ whole genome shotgun (WGS) entry which is preliminary data.</text>
</comment>
<evidence type="ECO:0008006" key="15">
    <source>
        <dbReference type="Google" id="ProtNLM"/>
    </source>
</evidence>
<dbReference type="FunFam" id="2.60.40.10:FF:000032">
    <property type="entry name" value="palladin isoform X1"/>
    <property type="match status" value="1"/>
</dbReference>
<dbReference type="FunFam" id="2.60.40.10:FF:000017">
    <property type="entry name" value="Down syndrome cell adhesion molecule b"/>
    <property type="match status" value="1"/>
</dbReference>
<evidence type="ECO:0000259" key="11">
    <source>
        <dbReference type="PROSITE" id="PS50835"/>
    </source>
</evidence>
<feature type="domain" description="Ig-like" evidence="11">
    <location>
        <begin position="298"/>
        <end position="398"/>
    </location>
</feature>
<accession>A0AAW1DNL7</accession>
<dbReference type="CDD" id="cd00063">
    <property type="entry name" value="FN3"/>
    <property type="match status" value="2"/>
</dbReference>
<dbReference type="InterPro" id="IPR007110">
    <property type="entry name" value="Ig-like_dom"/>
</dbReference>
<dbReference type="PANTHER" id="PTHR12231">
    <property type="entry name" value="CTX-RELATED TYPE I TRANSMEMBRANE PROTEIN"/>
    <property type="match status" value="1"/>
</dbReference>
<dbReference type="Pfam" id="PF00047">
    <property type="entry name" value="ig"/>
    <property type="match status" value="1"/>
</dbReference>
<keyword evidence="8" id="KW-1015">Disulfide bond</keyword>
<dbReference type="InterPro" id="IPR036179">
    <property type="entry name" value="Ig-like_dom_sf"/>
</dbReference>
<gene>
    <name evidence="13" type="ORF">O3M35_000965</name>
</gene>
<dbReference type="SMART" id="SM00408">
    <property type="entry name" value="IGc2"/>
    <property type="match status" value="5"/>
</dbReference>
<keyword evidence="14" id="KW-1185">Reference proteome</keyword>
<dbReference type="AlphaFoldDB" id="A0AAW1DNL7"/>
<evidence type="ECO:0000256" key="1">
    <source>
        <dbReference type="ARBA" id="ARBA00004167"/>
    </source>
</evidence>
<feature type="domain" description="Ig-like" evidence="11">
    <location>
        <begin position="126"/>
        <end position="196"/>
    </location>
</feature>
<dbReference type="InterPro" id="IPR009138">
    <property type="entry name" value="Neural_cell_adh"/>
</dbReference>
<dbReference type="CDD" id="cd00096">
    <property type="entry name" value="Ig"/>
    <property type="match status" value="2"/>
</dbReference>
<dbReference type="InterPro" id="IPR003961">
    <property type="entry name" value="FN3_dom"/>
</dbReference>
<feature type="domain" description="Fibronectin type-III" evidence="12">
    <location>
        <begin position="496"/>
        <end position="594"/>
    </location>
</feature>
<dbReference type="EMBL" id="JAPXFL010000001">
    <property type="protein sequence ID" value="KAK9512569.1"/>
    <property type="molecule type" value="Genomic_DNA"/>
</dbReference>
<feature type="domain" description="Ig-like" evidence="11">
    <location>
        <begin position="403"/>
        <end position="492"/>
    </location>
</feature>
<evidence type="ECO:0000313" key="13">
    <source>
        <dbReference type="EMBL" id="KAK9512569.1"/>
    </source>
</evidence>
<keyword evidence="6" id="KW-1133">Transmembrane helix</keyword>
<dbReference type="InterPro" id="IPR036116">
    <property type="entry name" value="FN3_sf"/>
</dbReference>
<evidence type="ECO:0000256" key="2">
    <source>
        <dbReference type="ARBA" id="ARBA00022692"/>
    </source>
</evidence>
<dbReference type="SUPFAM" id="SSF48726">
    <property type="entry name" value="Immunoglobulin"/>
    <property type="match status" value="5"/>
</dbReference>
<dbReference type="Gene3D" id="2.60.40.10">
    <property type="entry name" value="Immunoglobulins"/>
    <property type="match status" value="7"/>
</dbReference>
<dbReference type="InterPro" id="IPR013098">
    <property type="entry name" value="Ig_I-set"/>
</dbReference>
<dbReference type="InterPro" id="IPR013151">
    <property type="entry name" value="Immunoglobulin_dom"/>
</dbReference>
<dbReference type="SUPFAM" id="SSF49265">
    <property type="entry name" value="Fibronectin type III"/>
    <property type="match status" value="1"/>
</dbReference>
<evidence type="ECO:0000256" key="5">
    <source>
        <dbReference type="ARBA" id="ARBA00022889"/>
    </source>
</evidence>
<keyword evidence="10" id="KW-0393">Immunoglobulin domain</keyword>
<dbReference type="InterPro" id="IPR013783">
    <property type="entry name" value="Ig-like_fold"/>
</dbReference>
<organism evidence="13 14">
    <name type="scientific">Rhynocoris fuscipes</name>
    <dbReference type="NCBI Taxonomy" id="488301"/>
    <lineage>
        <taxon>Eukaryota</taxon>
        <taxon>Metazoa</taxon>
        <taxon>Ecdysozoa</taxon>
        <taxon>Arthropoda</taxon>
        <taxon>Hexapoda</taxon>
        <taxon>Insecta</taxon>
        <taxon>Pterygota</taxon>
        <taxon>Neoptera</taxon>
        <taxon>Paraneoptera</taxon>
        <taxon>Hemiptera</taxon>
        <taxon>Heteroptera</taxon>
        <taxon>Panheteroptera</taxon>
        <taxon>Cimicomorpha</taxon>
        <taxon>Reduviidae</taxon>
        <taxon>Harpactorinae</taxon>
        <taxon>Harpactorini</taxon>
        <taxon>Rhynocoris</taxon>
    </lineage>
</organism>